<evidence type="ECO:0000313" key="1">
    <source>
        <dbReference type="EMBL" id="KIH52736.1"/>
    </source>
</evidence>
<evidence type="ECO:0000313" key="2">
    <source>
        <dbReference type="Proteomes" id="UP000054047"/>
    </source>
</evidence>
<dbReference type="EMBL" id="KN742911">
    <property type="protein sequence ID" value="KIH52736.1"/>
    <property type="molecule type" value="Genomic_DNA"/>
</dbReference>
<name>A0A0C2G6N3_9BILA</name>
<gene>
    <name evidence="1" type="ORF">ANCDUO_17159</name>
</gene>
<sequence>MGAKHVAIPEEFRTIPQHERMSSADMVNCSFPLEAMQMRSVIASAAPNAQQDP</sequence>
<keyword evidence="2" id="KW-1185">Reference proteome</keyword>
<dbReference type="AlphaFoldDB" id="A0A0C2G6N3"/>
<protein>
    <submittedName>
        <fullName evidence="1">Uncharacterized protein</fullName>
    </submittedName>
</protein>
<organism evidence="1 2">
    <name type="scientific">Ancylostoma duodenale</name>
    <dbReference type="NCBI Taxonomy" id="51022"/>
    <lineage>
        <taxon>Eukaryota</taxon>
        <taxon>Metazoa</taxon>
        <taxon>Ecdysozoa</taxon>
        <taxon>Nematoda</taxon>
        <taxon>Chromadorea</taxon>
        <taxon>Rhabditida</taxon>
        <taxon>Rhabditina</taxon>
        <taxon>Rhabditomorpha</taxon>
        <taxon>Strongyloidea</taxon>
        <taxon>Ancylostomatidae</taxon>
        <taxon>Ancylostomatinae</taxon>
        <taxon>Ancylostoma</taxon>
    </lineage>
</organism>
<proteinExistence type="predicted"/>
<reference evidence="1 2" key="1">
    <citation type="submission" date="2013-12" db="EMBL/GenBank/DDBJ databases">
        <title>Draft genome of the parsitic nematode Ancylostoma duodenale.</title>
        <authorList>
            <person name="Mitreva M."/>
        </authorList>
    </citation>
    <scope>NUCLEOTIDE SEQUENCE [LARGE SCALE GENOMIC DNA]</scope>
    <source>
        <strain evidence="1 2">Zhejiang</strain>
    </source>
</reference>
<dbReference type="Proteomes" id="UP000054047">
    <property type="component" value="Unassembled WGS sequence"/>
</dbReference>
<accession>A0A0C2G6N3</accession>